<dbReference type="AlphaFoldDB" id="A0A749X3I7"/>
<dbReference type="InterPro" id="IPR013762">
    <property type="entry name" value="Integrase-like_cat_sf"/>
</dbReference>
<keyword evidence="3 5" id="KW-0238">DNA-binding</keyword>
<dbReference type="GO" id="GO:0015074">
    <property type="term" value="P:DNA integration"/>
    <property type="evidence" value="ECO:0007669"/>
    <property type="project" value="UniProtKB-KW"/>
</dbReference>
<reference evidence="5" key="1">
    <citation type="journal article" date="2018" name="Genome Biol.">
        <title>SKESA: strategic k-mer extension for scrupulous assemblies.</title>
        <authorList>
            <person name="Souvorov A."/>
            <person name="Agarwala R."/>
            <person name="Lipman D.J."/>
        </authorList>
    </citation>
    <scope>NUCLEOTIDE SEQUENCE</scope>
    <source>
        <strain evidence="5">MA.QA05/14</strain>
    </source>
</reference>
<dbReference type="GO" id="GO:0006310">
    <property type="term" value="P:DNA recombination"/>
    <property type="evidence" value="ECO:0007669"/>
    <property type="project" value="UniProtKB-KW"/>
</dbReference>
<dbReference type="EMBL" id="DAAVRW010000005">
    <property type="protein sequence ID" value="HAF5892479.1"/>
    <property type="molecule type" value="Genomic_DNA"/>
</dbReference>
<dbReference type="SUPFAM" id="SSF56349">
    <property type="entry name" value="DNA breaking-rejoining enzymes"/>
    <property type="match status" value="1"/>
</dbReference>
<evidence type="ECO:0000256" key="2">
    <source>
        <dbReference type="ARBA" id="ARBA00023172"/>
    </source>
</evidence>
<dbReference type="Gene3D" id="1.10.443.10">
    <property type="entry name" value="Intergrase catalytic core"/>
    <property type="match status" value="1"/>
</dbReference>
<dbReference type="PROSITE" id="PS51900">
    <property type="entry name" value="CB"/>
    <property type="match status" value="1"/>
</dbReference>
<evidence type="ECO:0000313" key="5">
    <source>
        <dbReference type="EMBL" id="HAF5892479.1"/>
    </source>
</evidence>
<dbReference type="InterPro" id="IPR044068">
    <property type="entry name" value="CB"/>
</dbReference>
<evidence type="ECO:0000256" key="1">
    <source>
        <dbReference type="ARBA" id="ARBA00022908"/>
    </source>
</evidence>
<dbReference type="InterPro" id="IPR024457">
    <property type="entry name" value="Putative_integrase_N"/>
</dbReference>
<evidence type="ECO:0000259" key="4">
    <source>
        <dbReference type="PROSITE" id="PS51900"/>
    </source>
</evidence>
<comment type="caution">
    <text evidence="5">The sequence shown here is derived from an EMBL/GenBank/DDBJ whole genome shotgun (WGS) entry which is preliminary data.</text>
</comment>
<feature type="domain" description="Core-binding (CB)" evidence="4">
    <location>
        <begin position="1"/>
        <end position="87"/>
    </location>
</feature>
<gene>
    <name evidence="5" type="ORF">G8L14_002659</name>
</gene>
<organism evidence="5">
    <name type="scientific">Salmonella enterica</name>
    <name type="common">Salmonella choleraesuis</name>
    <dbReference type="NCBI Taxonomy" id="28901"/>
    <lineage>
        <taxon>Bacteria</taxon>
        <taxon>Pseudomonadati</taxon>
        <taxon>Pseudomonadota</taxon>
        <taxon>Gammaproteobacteria</taxon>
        <taxon>Enterobacterales</taxon>
        <taxon>Enterobacteriaceae</taxon>
        <taxon>Salmonella</taxon>
    </lineage>
</organism>
<protein>
    <submittedName>
        <fullName evidence="5">DNA-binding protein</fullName>
    </submittedName>
</protein>
<keyword evidence="2" id="KW-0233">DNA recombination</keyword>
<accession>A0A749X3I7</accession>
<name>A0A749X3I7_SALER</name>
<dbReference type="GO" id="GO:0003677">
    <property type="term" value="F:DNA binding"/>
    <property type="evidence" value="ECO:0007669"/>
    <property type="project" value="UniProtKB-UniRule"/>
</dbReference>
<evidence type="ECO:0000256" key="3">
    <source>
        <dbReference type="PROSITE-ProRule" id="PRU01248"/>
    </source>
</evidence>
<reference evidence="5" key="2">
    <citation type="submission" date="2020-02" db="EMBL/GenBank/DDBJ databases">
        <authorList>
            <consortium name="NCBI Pathogen Detection Project"/>
        </authorList>
    </citation>
    <scope>NUCLEOTIDE SEQUENCE</scope>
    <source>
        <strain evidence="5">MA.QA05/14</strain>
    </source>
</reference>
<keyword evidence="1" id="KW-0229">DNA integration</keyword>
<dbReference type="RefSeq" id="WP_430724001.1">
    <property type="nucleotide sequence ID" value="NZ_JBNQRQ010000010.1"/>
</dbReference>
<proteinExistence type="predicted"/>
<dbReference type="Pfam" id="PF12835">
    <property type="entry name" value="Integrase_1"/>
    <property type="match status" value="1"/>
</dbReference>
<dbReference type="Pfam" id="PF12834">
    <property type="entry name" value="Phage_int_SAM_2"/>
    <property type="match status" value="1"/>
</dbReference>
<dbReference type="InterPro" id="IPR011010">
    <property type="entry name" value="DNA_brk_join_enz"/>
</dbReference>
<sequence>MGILEQEMKRLAQQAGGSHKTVHDRIKLAQRFCERLVLAQNVQIRRVEQLKARHIEGYVRERLVQGITKRSLQNEMAAVRCILKQAGRDRLAQSERLNNRSLGLSGASRNGTKLAITPEHYRDALETARAKDPGMAAALELSRLMGLRSQEAVQSVQSLKTWRQALERGDTRLTVVFGTKGGRPRETIILDAVAVRKALDNALTVAEDRHGRLIDKPDLKTAMKYWHSQAARLGLTGAYSPHSFRYAWAQDAIRHYLAQGFSGKEALAMTAMDLGHGDGRGRYVAQVYGRRARAVCGAGLWAMGC</sequence>
<dbReference type="InterPro" id="IPR024456">
    <property type="entry name" value="Integrase_catalytic_putative"/>
</dbReference>